<keyword evidence="4" id="KW-0645">Protease</keyword>
<keyword evidence="2" id="KW-0812">Transmembrane</keyword>
<organism evidence="4 5">
    <name type="scientific">Latilactobacillus sakei</name>
    <name type="common">Lactobacillus sakei</name>
    <dbReference type="NCBI Taxonomy" id="1599"/>
    <lineage>
        <taxon>Bacteria</taxon>
        <taxon>Bacillati</taxon>
        <taxon>Bacillota</taxon>
        <taxon>Bacilli</taxon>
        <taxon>Lactobacillales</taxon>
        <taxon>Lactobacillaceae</taxon>
        <taxon>Latilactobacillus</taxon>
    </lineage>
</organism>
<reference evidence="4 5" key="1">
    <citation type="submission" date="2018-02" db="EMBL/GenBank/DDBJ databases">
        <authorList>
            <person name="Rodrigo-Torres L."/>
            <person name="Arahal R. D."/>
            <person name="Lucena T."/>
        </authorList>
    </citation>
    <scope>NUCLEOTIDE SEQUENCE [LARGE SCALE GENOMIC DNA]</scope>
    <source>
        <strain evidence="4 5">CECT 9267</strain>
    </source>
</reference>
<keyword evidence="2" id="KW-0472">Membrane</keyword>
<feature type="transmembrane region" description="Helical" evidence="2">
    <location>
        <begin position="177"/>
        <end position="194"/>
    </location>
</feature>
<dbReference type="InterPro" id="IPR052710">
    <property type="entry name" value="CAAX_protease"/>
</dbReference>
<feature type="transmembrane region" description="Helical" evidence="2">
    <location>
        <begin position="38"/>
        <end position="58"/>
    </location>
</feature>
<dbReference type="GO" id="GO:0080120">
    <property type="term" value="P:CAAX-box protein maturation"/>
    <property type="evidence" value="ECO:0007669"/>
    <property type="project" value="UniProtKB-ARBA"/>
</dbReference>
<evidence type="ECO:0000256" key="2">
    <source>
        <dbReference type="SAM" id="Phobius"/>
    </source>
</evidence>
<dbReference type="Proteomes" id="UP000239650">
    <property type="component" value="Unassembled WGS sequence"/>
</dbReference>
<keyword evidence="2" id="KW-1133">Transmembrane helix</keyword>
<evidence type="ECO:0000259" key="3">
    <source>
        <dbReference type="Pfam" id="PF02517"/>
    </source>
</evidence>
<dbReference type="EMBL" id="OKRC01000005">
    <property type="protein sequence ID" value="SPE21200.1"/>
    <property type="molecule type" value="Genomic_DNA"/>
</dbReference>
<dbReference type="Pfam" id="PF02517">
    <property type="entry name" value="Rce1-like"/>
    <property type="match status" value="1"/>
</dbReference>
<dbReference type="InterPro" id="IPR003675">
    <property type="entry name" value="Rce1/LyrA-like_dom"/>
</dbReference>
<dbReference type="GO" id="GO:0004175">
    <property type="term" value="F:endopeptidase activity"/>
    <property type="evidence" value="ECO:0007669"/>
    <property type="project" value="UniProtKB-ARBA"/>
</dbReference>
<evidence type="ECO:0000256" key="1">
    <source>
        <dbReference type="ARBA" id="ARBA00009067"/>
    </source>
</evidence>
<comment type="similarity">
    <text evidence="1">Belongs to the UPF0177 family.</text>
</comment>
<sequence>MVTMKRVCYFIFLVLLTSVIYVEELLGVSNHYLAQHEMRFIVFDLIMWGLLLALLLVIYRRLSKANGPEVAVPVIKKLGIILLMLAASYLLNWFDQQWNPLALPQNQVVIDQRMQAAPYLTTIGNGLIAPTIEELLFRGLFFNFFFLKKTGFNGFLKIIVSGLIFGSMHELAINYNWLIYCAMGWILGATYYWTKDLKCSMILHALINLL</sequence>
<dbReference type="GO" id="GO:0006508">
    <property type="term" value="P:proteolysis"/>
    <property type="evidence" value="ECO:0007669"/>
    <property type="project" value="UniProtKB-KW"/>
</dbReference>
<dbReference type="PANTHER" id="PTHR36435:SF1">
    <property type="entry name" value="CAAX AMINO TERMINAL PROTEASE FAMILY PROTEIN"/>
    <property type="match status" value="1"/>
</dbReference>
<dbReference type="PANTHER" id="PTHR36435">
    <property type="entry name" value="SLR1288 PROTEIN"/>
    <property type="match status" value="1"/>
</dbReference>
<keyword evidence="4" id="KW-0378">Hydrolase</keyword>
<dbReference type="GeneID" id="57133445"/>
<evidence type="ECO:0000313" key="5">
    <source>
        <dbReference type="Proteomes" id="UP000239650"/>
    </source>
</evidence>
<proteinExistence type="inferred from homology"/>
<comment type="caution">
    <text evidence="4">The sequence shown here is derived from an EMBL/GenBank/DDBJ whole genome shotgun (WGS) entry which is preliminary data.</text>
</comment>
<gene>
    <name evidence="4" type="ORF">LAS9267_01192</name>
</gene>
<dbReference type="RefSeq" id="WP_094365684.1">
    <property type="nucleotide sequence ID" value="NZ_CAKMCP010000001.1"/>
</dbReference>
<dbReference type="AlphaFoldDB" id="A0AAE8J502"/>
<feature type="transmembrane region" description="Helical" evidence="2">
    <location>
        <begin position="154"/>
        <end position="171"/>
    </location>
</feature>
<feature type="domain" description="CAAX prenyl protease 2/Lysostaphin resistance protein A-like" evidence="3">
    <location>
        <begin position="118"/>
        <end position="210"/>
    </location>
</feature>
<evidence type="ECO:0000313" key="4">
    <source>
        <dbReference type="EMBL" id="SPE21200.1"/>
    </source>
</evidence>
<name>A0AAE8J502_LATSK</name>
<protein>
    <submittedName>
        <fullName evidence="4">CAAX amino terminal protease self- immunity</fullName>
    </submittedName>
</protein>
<feature type="transmembrane region" description="Helical" evidence="2">
    <location>
        <begin position="70"/>
        <end position="91"/>
    </location>
</feature>
<accession>A0AAE8J502</accession>